<dbReference type="SUPFAM" id="SSF46785">
    <property type="entry name" value="Winged helix' DNA-binding domain"/>
    <property type="match status" value="1"/>
</dbReference>
<feature type="domain" description="HTH iclR-type" evidence="5">
    <location>
        <begin position="27"/>
        <end position="87"/>
    </location>
</feature>
<dbReference type="InterPro" id="IPR036390">
    <property type="entry name" value="WH_DNA-bd_sf"/>
</dbReference>
<evidence type="ECO:0000256" key="2">
    <source>
        <dbReference type="ARBA" id="ARBA00023125"/>
    </source>
</evidence>
<comment type="caution">
    <text evidence="7">The sequence shown here is derived from an EMBL/GenBank/DDBJ whole genome shotgun (WGS) entry which is preliminary data.</text>
</comment>
<dbReference type="SUPFAM" id="SSF55781">
    <property type="entry name" value="GAF domain-like"/>
    <property type="match status" value="1"/>
</dbReference>
<evidence type="ECO:0000259" key="5">
    <source>
        <dbReference type="PROSITE" id="PS51077"/>
    </source>
</evidence>
<dbReference type="GO" id="GO:0003700">
    <property type="term" value="F:DNA-binding transcription factor activity"/>
    <property type="evidence" value="ECO:0007669"/>
    <property type="project" value="TreeGrafter"/>
</dbReference>
<dbReference type="Gene3D" id="1.10.10.10">
    <property type="entry name" value="Winged helix-like DNA-binding domain superfamily/Winged helix DNA-binding domain"/>
    <property type="match status" value="1"/>
</dbReference>
<dbReference type="GO" id="GO:0003677">
    <property type="term" value="F:DNA binding"/>
    <property type="evidence" value="ECO:0007669"/>
    <property type="project" value="UniProtKB-KW"/>
</dbReference>
<feature type="compositionally biased region" description="Basic and acidic residues" evidence="4">
    <location>
        <begin position="1"/>
        <end position="19"/>
    </location>
</feature>
<name>A0A2M9CCS8_9CELL</name>
<dbReference type="Pfam" id="PF09339">
    <property type="entry name" value="HTH_IclR"/>
    <property type="match status" value="1"/>
</dbReference>
<dbReference type="InterPro" id="IPR036388">
    <property type="entry name" value="WH-like_DNA-bd_sf"/>
</dbReference>
<dbReference type="InterPro" id="IPR005471">
    <property type="entry name" value="Tscrpt_reg_IclR_N"/>
</dbReference>
<evidence type="ECO:0000256" key="4">
    <source>
        <dbReference type="SAM" id="MobiDB-lite"/>
    </source>
</evidence>
<dbReference type="InterPro" id="IPR029016">
    <property type="entry name" value="GAF-like_dom_sf"/>
</dbReference>
<sequence length="272" mass="29332">MVDERGCSAVRNDRRHPPLPERPPTAVESLDRGLRLLQMLRDYGSLRVVDAAEQLGVSRSSAHRLLQTLVFRGFAVQDDARAYLPGPSLGAAPAGADRARDLRRLCLPHLEVLSRRSGESANLMIRVGRNVRFLVTVRASTQDATHDRDGVVMPAHEASGGKALLAALPDDEVRQLYPAGSPPGPGAESLAKLLVDVRAARTLGYAVNVEETERGVAAVGTAVHDRWGRAVGAVTVSTRADTFVRRLTPVLLPLLLETRAQVERDLADADLG</sequence>
<protein>
    <submittedName>
        <fullName evidence="7">IclR family transcriptional regulator</fullName>
    </submittedName>
</protein>
<dbReference type="PANTHER" id="PTHR30136">
    <property type="entry name" value="HELIX-TURN-HELIX TRANSCRIPTIONAL REGULATOR, ICLR FAMILY"/>
    <property type="match status" value="1"/>
</dbReference>
<organism evidence="7 8">
    <name type="scientific">Sediminihabitans luteus</name>
    <dbReference type="NCBI Taxonomy" id="1138585"/>
    <lineage>
        <taxon>Bacteria</taxon>
        <taxon>Bacillati</taxon>
        <taxon>Actinomycetota</taxon>
        <taxon>Actinomycetes</taxon>
        <taxon>Micrococcales</taxon>
        <taxon>Cellulomonadaceae</taxon>
        <taxon>Sediminihabitans</taxon>
    </lineage>
</organism>
<dbReference type="Gene3D" id="3.30.450.40">
    <property type="match status" value="1"/>
</dbReference>
<dbReference type="PROSITE" id="PS51077">
    <property type="entry name" value="HTH_ICLR"/>
    <property type="match status" value="1"/>
</dbReference>
<dbReference type="InterPro" id="IPR014757">
    <property type="entry name" value="Tscrpt_reg_IclR_C"/>
</dbReference>
<feature type="domain" description="IclR-ED" evidence="6">
    <location>
        <begin position="88"/>
        <end position="268"/>
    </location>
</feature>
<dbReference type="AlphaFoldDB" id="A0A2M9CCS8"/>
<evidence type="ECO:0000259" key="6">
    <source>
        <dbReference type="PROSITE" id="PS51078"/>
    </source>
</evidence>
<evidence type="ECO:0000313" key="8">
    <source>
        <dbReference type="Proteomes" id="UP000231693"/>
    </source>
</evidence>
<dbReference type="Pfam" id="PF01614">
    <property type="entry name" value="IclR_C"/>
    <property type="match status" value="1"/>
</dbReference>
<proteinExistence type="predicted"/>
<evidence type="ECO:0000256" key="3">
    <source>
        <dbReference type="ARBA" id="ARBA00023163"/>
    </source>
</evidence>
<dbReference type="SMART" id="SM00346">
    <property type="entry name" value="HTH_ICLR"/>
    <property type="match status" value="1"/>
</dbReference>
<dbReference type="PANTHER" id="PTHR30136:SF24">
    <property type="entry name" value="HTH-TYPE TRANSCRIPTIONAL REPRESSOR ALLR"/>
    <property type="match status" value="1"/>
</dbReference>
<dbReference type="InterPro" id="IPR050707">
    <property type="entry name" value="HTH_MetabolicPath_Reg"/>
</dbReference>
<keyword evidence="8" id="KW-1185">Reference proteome</keyword>
<dbReference type="EMBL" id="PGFE01000005">
    <property type="protein sequence ID" value="PJJ69192.1"/>
    <property type="molecule type" value="Genomic_DNA"/>
</dbReference>
<dbReference type="PROSITE" id="PS51078">
    <property type="entry name" value="ICLR_ED"/>
    <property type="match status" value="1"/>
</dbReference>
<reference evidence="7 8" key="1">
    <citation type="submission" date="2017-11" db="EMBL/GenBank/DDBJ databases">
        <title>Genomic Encyclopedia of Archaeal and Bacterial Type Strains, Phase II (KMG-II): From Individual Species to Whole Genera.</title>
        <authorList>
            <person name="Goeker M."/>
        </authorList>
    </citation>
    <scope>NUCLEOTIDE SEQUENCE [LARGE SCALE GENOMIC DNA]</scope>
    <source>
        <strain evidence="7 8">DSM 25478</strain>
    </source>
</reference>
<dbReference type="Proteomes" id="UP000231693">
    <property type="component" value="Unassembled WGS sequence"/>
</dbReference>
<gene>
    <name evidence="7" type="ORF">CLV28_2654</name>
</gene>
<accession>A0A2M9CCS8</accession>
<dbReference type="GO" id="GO:0045892">
    <property type="term" value="P:negative regulation of DNA-templated transcription"/>
    <property type="evidence" value="ECO:0007669"/>
    <property type="project" value="TreeGrafter"/>
</dbReference>
<keyword evidence="1" id="KW-0805">Transcription regulation</keyword>
<keyword evidence="3" id="KW-0804">Transcription</keyword>
<evidence type="ECO:0000313" key="7">
    <source>
        <dbReference type="EMBL" id="PJJ69192.1"/>
    </source>
</evidence>
<feature type="region of interest" description="Disordered" evidence="4">
    <location>
        <begin position="1"/>
        <end position="26"/>
    </location>
</feature>
<keyword evidence="2" id="KW-0238">DNA-binding</keyword>
<evidence type="ECO:0000256" key="1">
    <source>
        <dbReference type="ARBA" id="ARBA00023015"/>
    </source>
</evidence>